<keyword evidence="3" id="KW-1185">Reference proteome</keyword>
<dbReference type="EMBL" id="KQ435709">
    <property type="protein sequence ID" value="KOX79964.1"/>
    <property type="molecule type" value="Genomic_DNA"/>
</dbReference>
<feature type="region of interest" description="Disordered" evidence="1">
    <location>
        <begin position="85"/>
        <end position="121"/>
    </location>
</feature>
<dbReference type="GO" id="GO:0003676">
    <property type="term" value="F:nucleic acid binding"/>
    <property type="evidence" value="ECO:0007669"/>
    <property type="project" value="InterPro"/>
</dbReference>
<organism evidence="2 3">
    <name type="scientific">Melipona quadrifasciata</name>
    <dbReference type="NCBI Taxonomy" id="166423"/>
    <lineage>
        <taxon>Eukaryota</taxon>
        <taxon>Metazoa</taxon>
        <taxon>Ecdysozoa</taxon>
        <taxon>Arthropoda</taxon>
        <taxon>Hexapoda</taxon>
        <taxon>Insecta</taxon>
        <taxon>Pterygota</taxon>
        <taxon>Neoptera</taxon>
        <taxon>Endopterygota</taxon>
        <taxon>Hymenoptera</taxon>
        <taxon>Apocrita</taxon>
        <taxon>Aculeata</taxon>
        <taxon>Apoidea</taxon>
        <taxon>Anthophila</taxon>
        <taxon>Apidae</taxon>
        <taxon>Melipona</taxon>
    </lineage>
</organism>
<name>A0A0N0BK61_9HYME</name>
<gene>
    <name evidence="2" type="ORF">WN51_06376</name>
</gene>
<evidence type="ECO:0008006" key="4">
    <source>
        <dbReference type="Google" id="ProtNLM"/>
    </source>
</evidence>
<dbReference type="Proteomes" id="UP000053105">
    <property type="component" value="Unassembled WGS sequence"/>
</dbReference>
<protein>
    <recommendedName>
        <fullName evidence="4">RNase H type-1 domain-containing protein</fullName>
    </recommendedName>
</protein>
<sequence length="153" mass="16639">MNNQVRAFLKNLFRTSKSNKQQQLTANVPEIRIRLGLPGGGSPVTEKQTTLREGSPCGPEAWISCHAGIIGNEKADKAAKEAANSPAVDHYANSSSPESMLLGLRKPKEFETKKSSGSEGTEMDIETEILFALASDLSLSCMTRFFKQPTQIP</sequence>
<evidence type="ECO:0000313" key="2">
    <source>
        <dbReference type="EMBL" id="KOX79964.1"/>
    </source>
</evidence>
<proteinExistence type="predicted"/>
<reference evidence="2 3" key="1">
    <citation type="submission" date="2015-07" db="EMBL/GenBank/DDBJ databases">
        <title>The genome of Melipona quadrifasciata.</title>
        <authorList>
            <person name="Pan H."/>
            <person name="Kapheim K."/>
        </authorList>
    </citation>
    <scope>NUCLEOTIDE SEQUENCE [LARGE SCALE GENOMIC DNA]</scope>
    <source>
        <strain evidence="2">0111107301</strain>
        <tissue evidence="2">Whole body</tissue>
    </source>
</reference>
<evidence type="ECO:0000256" key="1">
    <source>
        <dbReference type="SAM" id="MobiDB-lite"/>
    </source>
</evidence>
<accession>A0A0N0BK61</accession>
<dbReference type="Gene3D" id="3.30.420.10">
    <property type="entry name" value="Ribonuclease H-like superfamily/Ribonuclease H"/>
    <property type="match status" value="1"/>
</dbReference>
<feature type="compositionally biased region" description="Basic and acidic residues" evidence="1">
    <location>
        <begin position="106"/>
        <end position="116"/>
    </location>
</feature>
<dbReference type="AlphaFoldDB" id="A0A0N0BK61"/>
<evidence type="ECO:0000313" key="3">
    <source>
        <dbReference type="Proteomes" id="UP000053105"/>
    </source>
</evidence>
<dbReference type="InterPro" id="IPR036397">
    <property type="entry name" value="RNaseH_sf"/>
</dbReference>